<evidence type="ECO:0000256" key="6">
    <source>
        <dbReference type="ARBA" id="ARBA00022723"/>
    </source>
</evidence>
<evidence type="ECO:0000256" key="2">
    <source>
        <dbReference type="ARBA" id="ARBA00005189"/>
    </source>
</evidence>
<accession>A0A1V8M6T1</accession>
<evidence type="ECO:0000256" key="1">
    <source>
        <dbReference type="ARBA" id="ARBA00004141"/>
    </source>
</evidence>
<dbReference type="GO" id="GO:0016717">
    <property type="term" value="F:oxidoreductase activity, acting on paired donors, with oxidation of a pair of donors resulting in the reduction of molecular oxygen to two molecules of water"/>
    <property type="evidence" value="ECO:0007669"/>
    <property type="project" value="TreeGrafter"/>
</dbReference>
<dbReference type="AlphaFoldDB" id="A0A1V8M6T1"/>
<dbReference type="OrthoDB" id="104711at2"/>
<keyword evidence="9" id="KW-0408">Iron</keyword>
<dbReference type="GO" id="GO:0046872">
    <property type="term" value="F:metal ion binding"/>
    <property type="evidence" value="ECO:0007669"/>
    <property type="project" value="UniProtKB-KW"/>
</dbReference>
<evidence type="ECO:0000256" key="3">
    <source>
        <dbReference type="ARBA" id="ARBA00009295"/>
    </source>
</evidence>
<keyword evidence="5 12" id="KW-0812">Transmembrane</keyword>
<keyword evidence="11 12" id="KW-0472">Membrane</keyword>
<organism evidence="14 15">
    <name type="scientific">Methyloprofundus sedimenti</name>
    <dbReference type="NCBI Taxonomy" id="1420851"/>
    <lineage>
        <taxon>Bacteria</taxon>
        <taxon>Pseudomonadati</taxon>
        <taxon>Pseudomonadota</taxon>
        <taxon>Gammaproteobacteria</taxon>
        <taxon>Methylococcales</taxon>
        <taxon>Methylococcaceae</taxon>
        <taxon>Methyloprofundus</taxon>
    </lineage>
</organism>
<keyword evidence="6" id="KW-0479">Metal-binding</keyword>
<evidence type="ECO:0000256" key="7">
    <source>
        <dbReference type="ARBA" id="ARBA00022989"/>
    </source>
</evidence>
<feature type="transmembrane region" description="Helical" evidence="12">
    <location>
        <begin position="229"/>
        <end position="254"/>
    </location>
</feature>
<dbReference type="EMBL" id="LPUF01000001">
    <property type="protein sequence ID" value="OQK17290.1"/>
    <property type="molecule type" value="Genomic_DNA"/>
</dbReference>
<comment type="caution">
    <text evidence="14">The sequence shown here is derived from an EMBL/GenBank/DDBJ whole genome shotgun (WGS) entry which is preliminary data.</text>
</comment>
<comment type="subcellular location">
    <subcellularLocation>
        <location evidence="1">Membrane</location>
        <topology evidence="1">Multi-pass membrane protein</topology>
    </subcellularLocation>
</comment>
<evidence type="ECO:0000256" key="12">
    <source>
        <dbReference type="SAM" id="Phobius"/>
    </source>
</evidence>
<evidence type="ECO:0000256" key="5">
    <source>
        <dbReference type="ARBA" id="ARBA00022692"/>
    </source>
</evidence>
<comment type="pathway">
    <text evidence="2">Lipid metabolism.</text>
</comment>
<keyword evidence="8" id="KW-0560">Oxidoreductase</keyword>
<feature type="domain" description="Fatty acid desaturase" evidence="13">
    <location>
        <begin position="67"/>
        <end position="355"/>
    </location>
</feature>
<proteinExistence type="inferred from homology"/>
<sequence>MTQHIYHAIDRDQFAQDMDNIRKEVLSDLNMDDFRHLKKIERWGRICSVIGYGTAWIIPNPVSAFFISQGNVTRWTTIAHHITHRAYDKIEGIPKRYTSKGFAKGNRRFIDWLEWMIPEAWDKEHNDLHHYNLGEKADPDQVEFNTETFRNINMPQWARYIFLGVMASTWKFVYYAPSTLVELQRSEDKKAGLAPVTYSRADTWNPLKPVGRKLWTHCLVPYISIRFALIPLLFIPVGILTMLGGMVAATNVLINSLLAEVMTNLHTFLVIGTNHVGDDLYVFEEKATNKGEFYLRQIFGSTNFQTGADLVDFLHGWLNYQIEHHIWPDMPLSRYHIAQPKVKALCEKYGVPYTQESVFKRLRKTMDVMTGKTSMMRPLPAV</sequence>
<evidence type="ECO:0000256" key="8">
    <source>
        <dbReference type="ARBA" id="ARBA00023002"/>
    </source>
</evidence>
<name>A0A1V8M6T1_9GAMM</name>
<gene>
    <name evidence="14" type="ORF">AU255_05220</name>
</gene>
<dbReference type="PANTHER" id="PTHR19353:SF30">
    <property type="entry name" value="DELTA 8-(E)-SPHINGOLIPID DESATURASE"/>
    <property type="match status" value="1"/>
</dbReference>
<keyword evidence="10" id="KW-0443">Lipid metabolism</keyword>
<dbReference type="PANTHER" id="PTHR19353">
    <property type="entry name" value="FATTY ACID DESATURASE 2"/>
    <property type="match status" value="1"/>
</dbReference>
<dbReference type="GO" id="GO:0016020">
    <property type="term" value="C:membrane"/>
    <property type="evidence" value="ECO:0007669"/>
    <property type="project" value="UniProtKB-SubCell"/>
</dbReference>
<dbReference type="InterPro" id="IPR005804">
    <property type="entry name" value="FA_desaturase_dom"/>
</dbReference>
<dbReference type="STRING" id="1420851.AU255_05220"/>
<dbReference type="InterPro" id="IPR012171">
    <property type="entry name" value="Fatty_acid_desaturase"/>
</dbReference>
<evidence type="ECO:0000256" key="11">
    <source>
        <dbReference type="ARBA" id="ARBA00023136"/>
    </source>
</evidence>
<evidence type="ECO:0000256" key="9">
    <source>
        <dbReference type="ARBA" id="ARBA00023004"/>
    </source>
</evidence>
<evidence type="ECO:0000256" key="10">
    <source>
        <dbReference type="ARBA" id="ARBA00023098"/>
    </source>
</evidence>
<dbReference type="Pfam" id="PF00487">
    <property type="entry name" value="FA_desaturase"/>
    <property type="match status" value="1"/>
</dbReference>
<keyword evidence="15" id="KW-1185">Reference proteome</keyword>
<protein>
    <submittedName>
        <fullName evidence="14">Fatty acid desaturase</fullName>
    </submittedName>
</protein>
<comment type="similarity">
    <text evidence="3">Belongs to the fatty acid desaturase type 1 family.</text>
</comment>
<evidence type="ECO:0000313" key="14">
    <source>
        <dbReference type="EMBL" id="OQK17290.1"/>
    </source>
</evidence>
<evidence type="ECO:0000256" key="4">
    <source>
        <dbReference type="ARBA" id="ARBA00022617"/>
    </source>
</evidence>
<reference evidence="14 15" key="1">
    <citation type="submission" date="2015-12" db="EMBL/GenBank/DDBJ databases">
        <authorList>
            <person name="Shamseldin A."/>
            <person name="Moawad H."/>
            <person name="Abd El-Rahim W.M."/>
            <person name="Sadowsky M.J."/>
        </authorList>
    </citation>
    <scope>NUCLEOTIDE SEQUENCE [LARGE SCALE GENOMIC DNA]</scope>
    <source>
        <strain evidence="14 15">WF1</strain>
    </source>
</reference>
<dbReference type="RefSeq" id="WP_080521900.1">
    <property type="nucleotide sequence ID" value="NZ_LPUF01000001.1"/>
</dbReference>
<keyword evidence="4" id="KW-0349">Heme</keyword>
<dbReference type="GO" id="GO:0006629">
    <property type="term" value="P:lipid metabolic process"/>
    <property type="evidence" value="ECO:0007669"/>
    <property type="project" value="UniProtKB-KW"/>
</dbReference>
<evidence type="ECO:0000313" key="15">
    <source>
        <dbReference type="Proteomes" id="UP000191980"/>
    </source>
</evidence>
<evidence type="ECO:0000259" key="13">
    <source>
        <dbReference type="Pfam" id="PF00487"/>
    </source>
</evidence>
<keyword evidence="7 12" id="KW-1133">Transmembrane helix</keyword>
<dbReference type="Proteomes" id="UP000191980">
    <property type="component" value="Unassembled WGS sequence"/>
</dbReference>